<evidence type="ECO:0000313" key="4">
    <source>
        <dbReference type="EMBL" id="TSJ80292.1"/>
    </source>
</evidence>
<reference evidence="3 6" key="1">
    <citation type="journal article" date="2015" name="Int. J. Syst. Evol. Microbiol.">
        <title>Algibacter amylolyticus sp. nov., isolated from intertidal sediment.</title>
        <authorList>
            <person name="Zhang D.C."/>
            <person name="Wu J."/>
            <person name="Neuner K."/>
            <person name="Yao J."/>
            <person name="Margesin R."/>
        </authorList>
    </citation>
    <scope>NUCLEOTIDE SEQUENCE [LARGE SCALE GENOMIC DNA]</scope>
    <source>
        <strain evidence="3 6">RU-4-M-4</strain>
    </source>
</reference>
<dbReference type="EMBL" id="VMBF01000002">
    <property type="protein sequence ID" value="TSJ80292.1"/>
    <property type="molecule type" value="Genomic_DNA"/>
</dbReference>
<feature type="transmembrane region" description="Helical" evidence="1">
    <location>
        <begin position="171"/>
        <end position="187"/>
    </location>
</feature>
<accession>A0A5M7BF15</accession>
<keyword evidence="1" id="KW-1133">Transmembrane helix</keyword>
<dbReference type="RefSeq" id="WP_144115666.1">
    <property type="nucleotide sequence ID" value="NZ_JACHGE010000004.1"/>
</dbReference>
<comment type="caution">
    <text evidence="3">The sequence shown here is derived from an EMBL/GenBank/DDBJ whole genome shotgun (WGS) entry which is preliminary data.</text>
</comment>
<organism evidence="3 6">
    <name type="scientific">Algibacter amylolyticus</name>
    <dbReference type="NCBI Taxonomy" id="1608400"/>
    <lineage>
        <taxon>Bacteria</taxon>
        <taxon>Pseudomonadati</taxon>
        <taxon>Bacteroidota</taxon>
        <taxon>Flavobacteriia</taxon>
        <taxon>Flavobacteriales</taxon>
        <taxon>Flavobacteriaceae</taxon>
        <taxon>Algibacter</taxon>
    </lineage>
</organism>
<evidence type="ECO:0000313" key="6">
    <source>
        <dbReference type="Proteomes" id="UP000322315"/>
    </source>
</evidence>
<feature type="transmembrane region" description="Helical" evidence="1">
    <location>
        <begin position="134"/>
        <end position="151"/>
    </location>
</feature>
<reference evidence="4 5" key="2">
    <citation type="submission" date="2019-07" db="EMBL/GenBank/DDBJ databases">
        <title>Algibacter marinivivus sp. nov., isolated from the surface of a marine red alga.</title>
        <authorList>
            <person name="Zhong X."/>
            <person name="Xu W."/>
            <person name="Zhang Y."/>
            <person name="Zhang Q."/>
            <person name="Du Z."/>
        </authorList>
    </citation>
    <scope>NUCLEOTIDE SEQUENCE [LARGE SCALE GENOMIC DNA]</scope>
    <source>
        <strain evidence="4 5">RU-4-M-4</strain>
    </source>
</reference>
<name>A0A5M7BF15_9FLAO</name>
<feature type="domain" description="GYF" evidence="2">
    <location>
        <begin position="2"/>
        <end position="46"/>
    </location>
</feature>
<dbReference type="InterPro" id="IPR025640">
    <property type="entry name" value="GYF_2"/>
</dbReference>
<dbReference type="AlphaFoldDB" id="A0A5M7BF15"/>
<reference evidence="3" key="3">
    <citation type="submission" date="2019-09" db="EMBL/GenBank/DDBJ databases">
        <authorList>
            <person name="Zhang D.-C."/>
        </authorList>
    </citation>
    <scope>NUCLEOTIDE SEQUENCE</scope>
    <source>
        <strain evidence="3">RU-4-M-4</strain>
    </source>
</reference>
<dbReference type="EMBL" id="VWRS01000002">
    <property type="protein sequence ID" value="KAA5826254.1"/>
    <property type="molecule type" value="Genomic_DNA"/>
</dbReference>
<feature type="transmembrane region" description="Helical" evidence="1">
    <location>
        <begin position="71"/>
        <end position="91"/>
    </location>
</feature>
<feature type="transmembrane region" description="Helical" evidence="1">
    <location>
        <begin position="97"/>
        <end position="114"/>
    </location>
</feature>
<keyword evidence="1" id="KW-0472">Membrane</keyword>
<sequence>MYYYENAGQKNGPLSKEALKGKISKDTLVWREGLENWIKASQLPELKDLFKNEPPPFPSTEPKSTDEIESVNIYALLLFVMLIIMGVMEYFELEKNRIYRFLLPALILATYKVFSRIKRYLNNVLSYTAANKDLIIIIVTSVVLDFADGLLRTPSWERKLLNLPDAQSSMVFILILVLICLHIYYLFSLGKKMSKIEDGVASRISKFAYWSLISFAVIIFISFISDNTTTLMLLSIIEALPLLYLIIGLKNSNKQVGYV</sequence>
<protein>
    <submittedName>
        <fullName evidence="3">DUF4339 domain-containing protein</fullName>
    </submittedName>
</protein>
<evidence type="ECO:0000313" key="3">
    <source>
        <dbReference type="EMBL" id="KAA5826254.1"/>
    </source>
</evidence>
<dbReference type="OrthoDB" id="9764015at2"/>
<feature type="transmembrane region" description="Helical" evidence="1">
    <location>
        <begin position="207"/>
        <end position="225"/>
    </location>
</feature>
<dbReference type="Proteomes" id="UP000322315">
    <property type="component" value="Unassembled WGS sequence"/>
</dbReference>
<dbReference type="Proteomes" id="UP000315145">
    <property type="component" value="Unassembled WGS sequence"/>
</dbReference>
<evidence type="ECO:0000313" key="5">
    <source>
        <dbReference type="Proteomes" id="UP000315145"/>
    </source>
</evidence>
<evidence type="ECO:0000256" key="1">
    <source>
        <dbReference type="SAM" id="Phobius"/>
    </source>
</evidence>
<evidence type="ECO:0000259" key="2">
    <source>
        <dbReference type="Pfam" id="PF14237"/>
    </source>
</evidence>
<gene>
    <name evidence="3" type="ORF">F2B50_05415</name>
    <name evidence="4" type="ORF">FPF71_05415</name>
</gene>
<dbReference type="Pfam" id="PF14237">
    <property type="entry name" value="GYF_2"/>
    <property type="match status" value="1"/>
</dbReference>
<feature type="transmembrane region" description="Helical" evidence="1">
    <location>
        <begin position="231"/>
        <end position="249"/>
    </location>
</feature>
<keyword evidence="1" id="KW-0812">Transmembrane</keyword>
<keyword evidence="5" id="KW-1185">Reference proteome</keyword>
<proteinExistence type="predicted"/>